<dbReference type="InterPro" id="IPR011530">
    <property type="entry name" value="rRNA_adenine_dimethylase"/>
</dbReference>
<dbReference type="HAMAP" id="MF_00607">
    <property type="entry name" value="16SrRNA_methyltr_A"/>
    <property type="match status" value="1"/>
</dbReference>
<dbReference type="Gene3D" id="1.10.8.100">
    <property type="entry name" value="Ribosomal RNA adenine dimethylase-like, domain 2"/>
    <property type="match status" value="1"/>
</dbReference>
<dbReference type="eggNOG" id="COG0030">
    <property type="taxonomic scope" value="Bacteria"/>
</dbReference>
<dbReference type="RefSeq" id="WP_004869498.1">
    <property type="nucleotide sequence ID" value="NZ_CP005986.1"/>
</dbReference>
<comment type="similarity">
    <text evidence="7">Belongs to the class I-like SAM-binding methyltransferase superfamily. rRNA adenine N(6)-methyltransferase family. RsmA subfamily.</text>
</comment>
<evidence type="ECO:0000259" key="9">
    <source>
        <dbReference type="SMART" id="SM00650"/>
    </source>
</evidence>
<dbReference type="NCBIfam" id="TIGR00755">
    <property type="entry name" value="ksgA"/>
    <property type="match status" value="1"/>
</dbReference>
<dbReference type="InterPro" id="IPR023165">
    <property type="entry name" value="rRNA_Ade_diMease-like_C"/>
</dbReference>
<evidence type="ECO:0000313" key="11">
    <source>
        <dbReference type="Proteomes" id="UP000005522"/>
    </source>
</evidence>
<protein>
    <recommendedName>
        <fullName evidence="7">Ribosomal RNA small subunit methyltransferase A</fullName>
        <ecNumber evidence="7">2.1.1.182</ecNumber>
    </recommendedName>
    <alternativeName>
        <fullName evidence="7">16S rRNA (adenine(1518)-N(6)/adenine(1519)-N(6))-dimethyltransferase</fullName>
    </alternativeName>
    <alternativeName>
        <fullName evidence="7">16S rRNA dimethyladenosine transferase</fullName>
    </alternativeName>
    <alternativeName>
        <fullName evidence="7">16S rRNA dimethylase</fullName>
    </alternativeName>
    <alternativeName>
        <fullName evidence="7">S-adenosylmethionine-6-N', N'-adenosyl(rRNA) dimethyltransferase</fullName>
    </alternativeName>
</protein>
<dbReference type="SUPFAM" id="SSF53335">
    <property type="entry name" value="S-adenosyl-L-methionine-dependent methyltransferases"/>
    <property type="match status" value="1"/>
</dbReference>
<keyword evidence="3 7" id="KW-0489">Methyltransferase</keyword>
<dbReference type="Pfam" id="PF00398">
    <property type="entry name" value="RrnaAD"/>
    <property type="match status" value="1"/>
</dbReference>
<evidence type="ECO:0000256" key="7">
    <source>
        <dbReference type="HAMAP-Rule" id="MF_00607"/>
    </source>
</evidence>
<dbReference type="PROSITE" id="PS01131">
    <property type="entry name" value="RRNA_A_DIMETH"/>
    <property type="match status" value="1"/>
</dbReference>
<dbReference type="GO" id="GO:0003723">
    <property type="term" value="F:RNA binding"/>
    <property type="evidence" value="ECO:0007669"/>
    <property type="project" value="UniProtKB-UniRule"/>
</dbReference>
<proteinExistence type="inferred from homology"/>
<evidence type="ECO:0000256" key="8">
    <source>
        <dbReference type="PROSITE-ProRule" id="PRU01026"/>
    </source>
</evidence>
<evidence type="ECO:0000256" key="6">
    <source>
        <dbReference type="ARBA" id="ARBA00022884"/>
    </source>
</evidence>
<sequence>MQAESVPQAKKRFGQNFLVQPAIVQRIVAAVGPGSSDALVEIGPGRGALTRALLAALAPAQRLRVIELDRDLLPILRNLAPPERLEILAADALKVDFLKIADTAGARLRIVGNLPYNISTPLLFHLLGQAEAITDMHFMLQREVVERIVARPGSGTYGRLSVMLQAYCLVEMLFPVAPGNFHPVPKVDSAFLRLVPRHPTPIAPARQALFAEVVRLAFAQRRKTLANNFRSRLPAPAWEQLAIDPGRRAETLSVDDFFRLTEALDTAGVGYGPHEGRRRPFR</sequence>
<keyword evidence="6 7" id="KW-0694">RNA-binding</keyword>
<evidence type="ECO:0000256" key="1">
    <source>
        <dbReference type="ARBA" id="ARBA00022490"/>
    </source>
</evidence>
<dbReference type="EC" id="2.1.1.182" evidence="7"/>
<feature type="binding site" evidence="7 8">
    <location>
        <position position="43"/>
    </location>
    <ligand>
        <name>S-adenosyl-L-methionine</name>
        <dbReference type="ChEBI" id="CHEBI:59789"/>
    </ligand>
</feature>
<dbReference type="SMART" id="SM00650">
    <property type="entry name" value="rADc"/>
    <property type="match status" value="1"/>
</dbReference>
<dbReference type="PANTHER" id="PTHR11727:SF7">
    <property type="entry name" value="DIMETHYLADENOSINE TRANSFERASE-RELATED"/>
    <property type="match status" value="1"/>
</dbReference>
<feature type="binding site" evidence="7 8">
    <location>
        <position position="113"/>
    </location>
    <ligand>
        <name>S-adenosyl-L-methionine</name>
        <dbReference type="ChEBI" id="CHEBI:59789"/>
    </ligand>
</feature>
<dbReference type="InterPro" id="IPR020598">
    <property type="entry name" value="rRNA_Ade_methylase_Trfase_N"/>
</dbReference>
<dbReference type="InterPro" id="IPR001737">
    <property type="entry name" value="KsgA/Erm"/>
</dbReference>
<accession>A0A060A347</accession>
<dbReference type="GO" id="GO:0005829">
    <property type="term" value="C:cytosol"/>
    <property type="evidence" value="ECO:0007669"/>
    <property type="project" value="TreeGrafter"/>
</dbReference>
<dbReference type="EMBL" id="CP005986">
    <property type="protein sequence ID" value="AIA56532.1"/>
    <property type="molecule type" value="Genomic_DNA"/>
</dbReference>
<keyword evidence="2 7" id="KW-0698">rRNA processing</keyword>
<dbReference type="Gene3D" id="3.40.50.150">
    <property type="entry name" value="Vaccinia Virus protein VP39"/>
    <property type="match status" value="1"/>
</dbReference>
<dbReference type="InterPro" id="IPR020596">
    <property type="entry name" value="rRNA_Ade_Mease_Trfase_CS"/>
</dbReference>
<evidence type="ECO:0000256" key="4">
    <source>
        <dbReference type="ARBA" id="ARBA00022679"/>
    </source>
</evidence>
<organism evidence="10 11">
    <name type="scientific">Acidithiobacillus caldus (strain ATCC 51756 / DSM 8584 / KU)</name>
    <dbReference type="NCBI Taxonomy" id="637389"/>
    <lineage>
        <taxon>Bacteria</taxon>
        <taxon>Pseudomonadati</taxon>
        <taxon>Pseudomonadota</taxon>
        <taxon>Acidithiobacillia</taxon>
        <taxon>Acidithiobacillales</taxon>
        <taxon>Acidithiobacillaceae</taxon>
        <taxon>Acidithiobacillus</taxon>
    </lineage>
</organism>
<dbReference type="KEGG" id="acz:Acaty_c2694"/>
<evidence type="ECO:0000256" key="5">
    <source>
        <dbReference type="ARBA" id="ARBA00022691"/>
    </source>
</evidence>
<dbReference type="HOGENOM" id="CLU_041220_0_1_6"/>
<dbReference type="Proteomes" id="UP000005522">
    <property type="component" value="Chromosome"/>
</dbReference>
<dbReference type="PANTHER" id="PTHR11727">
    <property type="entry name" value="DIMETHYLADENOSINE TRANSFERASE"/>
    <property type="match status" value="1"/>
</dbReference>
<dbReference type="InterPro" id="IPR029063">
    <property type="entry name" value="SAM-dependent_MTases_sf"/>
</dbReference>
<dbReference type="GO" id="GO:0052908">
    <property type="term" value="F:16S rRNA (adenine(1518)-N(6)/adenine(1519)-N(6))-dimethyltransferase activity"/>
    <property type="evidence" value="ECO:0007669"/>
    <property type="project" value="UniProtKB-EC"/>
</dbReference>
<feature type="binding site" evidence="7 8">
    <location>
        <position position="18"/>
    </location>
    <ligand>
        <name>S-adenosyl-L-methionine</name>
        <dbReference type="ChEBI" id="CHEBI:59789"/>
    </ligand>
</feature>
<keyword evidence="5 7" id="KW-0949">S-adenosyl-L-methionine</keyword>
<dbReference type="AlphaFoldDB" id="A0A060A347"/>
<comment type="function">
    <text evidence="7">Specifically dimethylates two adjacent adenosines (A1518 and A1519) in the loop of a conserved hairpin near the 3'-end of 16S rRNA in the 30S particle. May play a critical role in biogenesis of 30S subunits.</text>
</comment>
<dbReference type="PROSITE" id="PS51689">
    <property type="entry name" value="SAM_RNA_A_N6_MT"/>
    <property type="match status" value="1"/>
</dbReference>
<feature type="binding site" evidence="7 8">
    <location>
        <position position="16"/>
    </location>
    <ligand>
        <name>S-adenosyl-L-methionine</name>
        <dbReference type="ChEBI" id="CHEBI:59789"/>
    </ligand>
</feature>
<evidence type="ECO:0000256" key="2">
    <source>
        <dbReference type="ARBA" id="ARBA00022552"/>
    </source>
</evidence>
<feature type="binding site" evidence="7 8">
    <location>
        <position position="67"/>
    </location>
    <ligand>
        <name>S-adenosyl-L-methionine</name>
        <dbReference type="ChEBI" id="CHEBI:59789"/>
    </ligand>
</feature>
<evidence type="ECO:0000256" key="3">
    <source>
        <dbReference type="ARBA" id="ARBA00022603"/>
    </source>
</evidence>
<comment type="catalytic activity">
    <reaction evidence="7">
        <text>adenosine(1518)/adenosine(1519) in 16S rRNA + 4 S-adenosyl-L-methionine = N(6)-dimethyladenosine(1518)/N(6)-dimethyladenosine(1519) in 16S rRNA + 4 S-adenosyl-L-homocysteine + 4 H(+)</text>
        <dbReference type="Rhea" id="RHEA:19609"/>
        <dbReference type="Rhea" id="RHEA-COMP:10232"/>
        <dbReference type="Rhea" id="RHEA-COMP:10233"/>
        <dbReference type="ChEBI" id="CHEBI:15378"/>
        <dbReference type="ChEBI" id="CHEBI:57856"/>
        <dbReference type="ChEBI" id="CHEBI:59789"/>
        <dbReference type="ChEBI" id="CHEBI:74411"/>
        <dbReference type="ChEBI" id="CHEBI:74493"/>
        <dbReference type="EC" id="2.1.1.182"/>
    </reaction>
</comment>
<reference evidence="10 11" key="1">
    <citation type="journal article" date="2009" name="J. Bacteriol.">
        <title>Draft genome sequence of the extremely acidophilic bacterium Acidithiobacillus caldus ATCC 51756 reveals metabolic versatility in the genus Acidithiobacillus.</title>
        <authorList>
            <person name="Valdes J."/>
            <person name="Quatrini R."/>
            <person name="Hallberg K."/>
            <person name="Dopson M."/>
            <person name="Valenzuela P.D."/>
            <person name="Holmes D.S."/>
        </authorList>
    </citation>
    <scope>NUCLEOTIDE SEQUENCE [LARGE SCALE GENOMIC DNA]</scope>
    <source>
        <strain evidence="11">ATCC 51756 / DSM 8584 / KU</strain>
    </source>
</reference>
<evidence type="ECO:0000313" key="10">
    <source>
        <dbReference type="EMBL" id="AIA56532.1"/>
    </source>
</evidence>
<gene>
    <name evidence="7" type="primary">rsmA</name>
    <name evidence="7" type="synonym">ksgA</name>
    <name evidence="10" type="ORF">Acaty_c2694</name>
</gene>
<keyword evidence="4 7" id="KW-0808">Transferase</keyword>
<feature type="binding site" evidence="7 8">
    <location>
        <position position="91"/>
    </location>
    <ligand>
        <name>S-adenosyl-L-methionine</name>
        <dbReference type="ChEBI" id="CHEBI:59789"/>
    </ligand>
</feature>
<name>A0A060A347_ACICK</name>
<feature type="domain" description="Ribosomal RNA adenine methylase transferase N-terminal" evidence="9">
    <location>
        <begin position="23"/>
        <end position="198"/>
    </location>
</feature>
<comment type="subcellular location">
    <subcellularLocation>
        <location evidence="7">Cytoplasm</location>
    </subcellularLocation>
</comment>
<keyword evidence="1 7" id="KW-0963">Cytoplasm</keyword>
<dbReference type="GeneID" id="92932749"/>